<dbReference type="EMBL" id="JAPDOG010000011">
    <property type="protein sequence ID" value="MCW3782605.1"/>
    <property type="molecule type" value="Genomic_DNA"/>
</dbReference>
<gene>
    <name evidence="1" type="ORF">OM960_13515</name>
</gene>
<dbReference type="Proteomes" id="UP001207582">
    <property type="component" value="Unassembled WGS sequence"/>
</dbReference>
<dbReference type="RefSeq" id="WP_264772339.1">
    <property type="nucleotide sequence ID" value="NZ_JAPDOG010000011.1"/>
</dbReference>
<keyword evidence="2" id="KW-1185">Reference proteome</keyword>
<dbReference type="Gene3D" id="3.40.50.300">
    <property type="entry name" value="P-loop containing nucleotide triphosphate hydrolases"/>
    <property type="match status" value="1"/>
</dbReference>
<accession>A0ABT3J563</accession>
<protein>
    <recommendedName>
        <fullName evidence="3">Intracellular multiplication protein IcmB</fullName>
    </recommendedName>
</protein>
<evidence type="ECO:0000313" key="1">
    <source>
        <dbReference type="EMBL" id="MCW3782605.1"/>
    </source>
</evidence>
<dbReference type="SUPFAM" id="SSF52540">
    <property type="entry name" value="P-loop containing nucleoside triphosphate hydrolases"/>
    <property type="match status" value="1"/>
</dbReference>
<proteinExistence type="predicted"/>
<sequence>MGVLDTFTKMIGGVLQESMMDQIRLETMEDDITLVMKDGTMMSVINLAGALRSPGEADIADMVERMRIVMSAYFSQPGHAIEVNFMRDASAARRYLERMVNRTKRAAHNLGLELDDVLQERVTNLSRKMVSETCLISVFTRATALNAEEVKADVKNLGERMQGMPSLQTAQVPGKALTSVHARHLSLVEALNSAFVSVGQMSRVLSVREALQEIRAGLYPDTYPIKDEWEPVLPGWARGDGDRSNPGKRALAMLPETPAEAAAIDYSNLGVPTFDAQLATEDSLIENTRTVRIGSMMFTGFDLTLAPEVLPEFNTLVADITAKGMDIPWRASMRMESGGVQAQSLKMMYLSIFTWAAPTYNRRLKEAILSNIEIDGKDDTVVRFRMSFSTWAPIGRTEMLRKNAQIVSGAVKRWGNSGVDGISGDPMATVLSTCPGITTASTAPVASGPMRDVLSMLPLARQASPWETGAVMLRTVSGKPWPYQPGSSKQTTWITLLVGTPGSGKSVMMNAINFASAITPNAASSDEAVLPRIAIIDIGPSSSGLISLIQEALPAKRRHEVVFQKLKMDRSYAINVFDTQLGMRKPLSGERTFLVNFMSLICGDGDAPPSAPMRGLISATIDRVYEDLMDHRSPRRYLRDDQPAVDRALDELGFDSHPETIWWEVVDFLMAHDRLSEAEVAQRQAVPTISDLVTASQADQVVSLYGGAADPETGQSILTAFQRMISEVVRDYPILSSHTRYSIGSARIVSMDLMDVTARGSGAAARKQTAIMYMLARQVMTRDFFVDEAEIVNMVKRGDIPEQYLDHHVERARLNQQIPKILCMDEFHRCGSIPAITDQILQDAREGRKFNVDIKIASQLIEDFPKPIIEVASTLIVCNAGSENSISFMDEMFRLTENEQRVLRYNLRGPTANGAPIWAYFKTKSEGQVRQELLLTLGPAELWAFSTTAEDVALRARLYEQIGPKATRQVLAARFPGGSAKAEIETRITRLEEQGERLDDDGRGNVIGGLVEELKHQSFIMNWEAV</sequence>
<name>A0ABT3J563_9RHOB</name>
<evidence type="ECO:0000313" key="2">
    <source>
        <dbReference type="Proteomes" id="UP001207582"/>
    </source>
</evidence>
<organism evidence="1 2">
    <name type="scientific">Defluviimonas salinarum</name>
    <dbReference type="NCBI Taxonomy" id="2992147"/>
    <lineage>
        <taxon>Bacteria</taxon>
        <taxon>Pseudomonadati</taxon>
        <taxon>Pseudomonadota</taxon>
        <taxon>Alphaproteobacteria</taxon>
        <taxon>Rhodobacterales</taxon>
        <taxon>Paracoccaceae</taxon>
        <taxon>Albidovulum</taxon>
    </lineage>
</organism>
<reference evidence="1 2" key="1">
    <citation type="submission" date="2022-10" db="EMBL/GenBank/DDBJ databases">
        <title>Defluviimonas sp. CAU 1641 isolated from mud.</title>
        <authorList>
            <person name="Kim W."/>
        </authorList>
    </citation>
    <scope>NUCLEOTIDE SEQUENCE [LARGE SCALE GENOMIC DNA]</scope>
    <source>
        <strain evidence="1 2">CAU 1641</strain>
    </source>
</reference>
<evidence type="ECO:0008006" key="3">
    <source>
        <dbReference type="Google" id="ProtNLM"/>
    </source>
</evidence>
<comment type="caution">
    <text evidence="1">The sequence shown here is derived from an EMBL/GenBank/DDBJ whole genome shotgun (WGS) entry which is preliminary data.</text>
</comment>
<dbReference type="InterPro" id="IPR027417">
    <property type="entry name" value="P-loop_NTPase"/>
</dbReference>